<proteinExistence type="predicted"/>
<dbReference type="InterPro" id="IPR007353">
    <property type="entry name" value="DUF421"/>
</dbReference>
<dbReference type="Gene3D" id="3.30.240.20">
    <property type="entry name" value="bsu07140 like domains"/>
    <property type="match status" value="1"/>
</dbReference>
<dbReference type="EMBL" id="SRJD01000003">
    <property type="protein sequence ID" value="TGA99508.1"/>
    <property type="molecule type" value="Genomic_DNA"/>
</dbReference>
<reference evidence="2 3" key="1">
    <citation type="journal article" date="2015" name="Int. J. Syst. Evol. Microbiol.">
        <title>Sporolactobacillus shoreae sp. nov. and Sporolactobacillus spathodeae sp. nov., two spore-forming lactic acid bacteria isolated from tree barks in Thailand.</title>
        <authorList>
            <person name="Thamacharoensuk T."/>
            <person name="Kitahara M."/>
            <person name="Ohkuma M."/>
            <person name="Thongchul N."/>
            <person name="Tanasupawat S."/>
        </authorList>
    </citation>
    <scope>NUCLEOTIDE SEQUENCE [LARGE SCALE GENOMIC DNA]</scope>
    <source>
        <strain evidence="2 3">BK92</strain>
    </source>
</reference>
<gene>
    <name evidence="2" type="ORF">E4665_04055</name>
</gene>
<sequence length="181" mass="20616">MGTSAARMLLFIILLKFGLRDILGAKPAERTLADFTVLFFAADLSLLAVIRPNQPLAYFLVPFGILILTYRLQKIVQQSSEKWLTQDPSVPPSMVREHELSMSGAAYASGTDHKYCPPMALPLIENGKVRGDNLRKIGKTQLWLRRELRNFGYRDLRQVNYLTMDDTGNFFMDLKNYSPEN</sequence>
<name>A0A4Z0GSA6_9BACL</name>
<dbReference type="AlphaFoldDB" id="A0A4Z0GSA6"/>
<comment type="caution">
    <text evidence="2">The sequence shown here is derived from an EMBL/GenBank/DDBJ whole genome shotgun (WGS) entry which is preliminary data.</text>
</comment>
<dbReference type="OrthoDB" id="1682423at2"/>
<keyword evidence="3" id="KW-1185">Reference proteome</keyword>
<dbReference type="RefSeq" id="WP_135347531.1">
    <property type="nucleotide sequence ID" value="NZ_SRJD01000003.1"/>
</dbReference>
<dbReference type="Pfam" id="PF04239">
    <property type="entry name" value="DUF421"/>
    <property type="match status" value="1"/>
</dbReference>
<evidence type="ECO:0000313" key="3">
    <source>
        <dbReference type="Proteomes" id="UP000298347"/>
    </source>
</evidence>
<evidence type="ECO:0000259" key="1">
    <source>
        <dbReference type="Pfam" id="PF04239"/>
    </source>
</evidence>
<dbReference type="InterPro" id="IPR023090">
    <property type="entry name" value="UPF0702_alpha/beta_dom_sf"/>
</dbReference>
<feature type="domain" description="YetF C-terminal" evidence="1">
    <location>
        <begin position="119"/>
        <end position="163"/>
    </location>
</feature>
<organism evidence="2 3">
    <name type="scientific">Sporolactobacillus shoreae</name>
    <dbReference type="NCBI Taxonomy" id="1465501"/>
    <lineage>
        <taxon>Bacteria</taxon>
        <taxon>Bacillati</taxon>
        <taxon>Bacillota</taxon>
        <taxon>Bacilli</taxon>
        <taxon>Bacillales</taxon>
        <taxon>Sporolactobacillaceae</taxon>
        <taxon>Sporolactobacillus</taxon>
    </lineage>
</organism>
<dbReference type="Proteomes" id="UP000298347">
    <property type="component" value="Unassembled WGS sequence"/>
</dbReference>
<accession>A0A4Z0GSA6</accession>
<protein>
    <recommendedName>
        <fullName evidence="1">YetF C-terminal domain-containing protein</fullName>
    </recommendedName>
</protein>
<evidence type="ECO:0000313" key="2">
    <source>
        <dbReference type="EMBL" id="TGA99508.1"/>
    </source>
</evidence>